<sequence>MKAHLIVVGPVPPPIHGESIAISQLIHSKAILEKYDVEVIDTGRGKNIRGGRFSIIKLCQDIRNFLVIAHKIKKSHDAIVYLSLSQTKLGLLRDVMVIRLVRNRAGKVIAHLHGNHLKMIMMTINPWMAKIVSNALRKIDSGIVLSQALSSNFMNLPRKIDVVSNGIDQDMFSSLIIKHARIKRRAAKTFHILYLSNLIQSKGFGDVILTAIELLKKKEDIKLTLAGQIYDCHLFNQLFRKVTEYGFESKITYIGIATGVEKKKILLEAHVMVLPTQYPIEGQPISIIEGMAAGLPIISTAQGAIPDMIDGSGIVVDQVDPEHLACAIKQLIDNRSLYERLSEHSRSSFLKKFTLDHYIDELISVFERGIPNEQKNHICH</sequence>
<dbReference type="EMBL" id="JBHUMQ010000026">
    <property type="protein sequence ID" value="MFD2694126.1"/>
    <property type="molecule type" value="Genomic_DNA"/>
</dbReference>
<gene>
    <name evidence="2" type="ORF">ACFSUE_10880</name>
</gene>
<dbReference type="InterPro" id="IPR001296">
    <property type="entry name" value="Glyco_trans_1"/>
</dbReference>
<dbReference type="CDD" id="cd03801">
    <property type="entry name" value="GT4_PimA-like"/>
    <property type="match status" value="1"/>
</dbReference>
<evidence type="ECO:0000313" key="3">
    <source>
        <dbReference type="Proteomes" id="UP001597399"/>
    </source>
</evidence>
<dbReference type="EC" id="2.4.-.-" evidence="2"/>
<name>A0ABW5S3G5_9BACL</name>
<dbReference type="GO" id="GO:0016757">
    <property type="term" value="F:glycosyltransferase activity"/>
    <property type="evidence" value="ECO:0007669"/>
    <property type="project" value="UniProtKB-KW"/>
</dbReference>
<dbReference type="Proteomes" id="UP001597399">
    <property type="component" value="Unassembled WGS sequence"/>
</dbReference>
<dbReference type="PANTHER" id="PTHR12526">
    <property type="entry name" value="GLYCOSYLTRANSFERASE"/>
    <property type="match status" value="1"/>
</dbReference>
<proteinExistence type="predicted"/>
<organism evidence="2 3">
    <name type="scientific">Sporolactobacillus shoreicorticis</name>
    <dbReference type="NCBI Taxonomy" id="1923877"/>
    <lineage>
        <taxon>Bacteria</taxon>
        <taxon>Bacillati</taxon>
        <taxon>Bacillota</taxon>
        <taxon>Bacilli</taxon>
        <taxon>Bacillales</taxon>
        <taxon>Sporolactobacillaceae</taxon>
        <taxon>Sporolactobacillus</taxon>
    </lineage>
</organism>
<feature type="domain" description="Glycosyl transferase family 1" evidence="1">
    <location>
        <begin position="184"/>
        <end position="346"/>
    </location>
</feature>
<keyword evidence="3" id="KW-1185">Reference proteome</keyword>
<keyword evidence="2" id="KW-0808">Transferase</keyword>
<reference evidence="3" key="1">
    <citation type="journal article" date="2019" name="Int. J. Syst. Evol. Microbiol.">
        <title>The Global Catalogue of Microorganisms (GCM) 10K type strain sequencing project: providing services to taxonomists for standard genome sequencing and annotation.</title>
        <authorList>
            <consortium name="The Broad Institute Genomics Platform"/>
            <consortium name="The Broad Institute Genome Sequencing Center for Infectious Disease"/>
            <person name="Wu L."/>
            <person name="Ma J."/>
        </authorList>
    </citation>
    <scope>NUCLEOTIDE SEQUENCE [LARGE SCALE GENOMIC DNA]</scope>
    <source>
        <strain evidence="3">TISTR 2466</strain>
    </source>
</reference>
<dbReference type="Gene3D" id="3.40.50.2000">
    <property type="entry name" value="Glycogen Phosphorylase B"/>
    <property type="match status" value="2"/>
</dbReference>
<comment type="caution">
    <text evidence="2">The sequence shown here is derived from an EMBL/GenBank/DDBJ whole genome shotgun (WGS) entry which is preliminary data.</text>
</comment>
<accession>A0ABW5S3G5</accession>
<evidence type="ECO:0000313" key="2">
    <source>
        <dbReference type="EMBL" id="MFD2694126.1"/>
    </source>
</evidence>
<dbReference type="Pfam" id="PF00534">
    <property type="entry name" value="Glycos_transf_1"/>
    <property type="match status" value="1"/>
</dbReference>
<keyword evidence="2" id="KW-0328">Glycosyltransferase</keyword>
<evidence type="ECO:0000259" key="1">
    <source>
        <dbReference type="Pfam" id="PF00534"/>
    </source>
</evidence>
<dbReference type="SUPFAM" id="SSF53756">
    <property type="entry name" value="UDP-Glycosyltransferase/glycogen phosphorylase"/>
    <property type="match status" value="1"/>
</dbReference>
<dbReference type="PANTHER" id="PTHR12526:SF630">
    <property type="entry name" value="GLYCOSYLTRANSFERASE"/>
    <property type="match status" value="1"/>
</dbReference>
<protein>
    <submittedName>
        <fullName evidence="2">Glycosyltransferase family 4 protein</fullName>
        <ecNumber evidence="2">2.4.-.-</ecNumber>
    </submittedName>
</protein>
<dbReference type="RefSeq" id="WP_253057685.1">
    <property type="nucleotide sequence ID" value="NZ_JAMXWM010000001.1"/>
</dbReference>